<dbReference type="STRING" id="1117702.AQZ52_10865"/>
<dbReference type="Proteomes" id="UP000058012">
    <property type="component" value="Unassembled WGS sequence"/>
</dbReference>
<accession>A0A124JUE6</accession>
<organism evidence="2 3">
    <name type="scientific">Novosphingobium fuchskuhlense</name>
    <dbReference type="NCBI Taxonomy" id="1117702"/>
    <lineage>
        <taxon>Bacteria</taxon>
        <taxon>Pseudomonadati</taxon>
        <taxon>Pseudomonadota</taxon>
        <taxon>Alphaproteobacteria</taxon>
        <taxon>Sphingomonadales</taxon>
        <taxon>Sphingomonadaceae</taxon>
        <taxon>Novosphingobium</taxon>
    </lineage>
</organism>
<dbReference type="RefSeq" id="WP_067910358.1">
    <property type="nucleotide sequence ID" value="NZ_KQ954245.1"/>
</dbReference>
<proteinExistence type="predicted"/>
<keyword evidence="3" id="KW-1185">Reference proteome</keyword>
<evidence type="ECO:0000256" key="1">
    <source>
        <dbReference type="SAM" id="Phobius"/>
    </source>
</evidence>
<dbReference type="AlphaFoldDB" id="A0A124JUE6"/>
<gene>
    <name evidence="2" type="ORF">AQZ52_10865</name>
</gene>
<keyword evidence="1" id="KW-0812">Transmembrane</keyword>
<dbReference type="EMBL" id="LLZS01000007">
    <property type="protein sequence ID" value="KUR71165.1"/>
    <property type="molecule type" value="Genomic_DNA"/>
</dbReference>
<keyword evidence="1" id="KW-1133">Transmembrane helix</keyword>
<name>A0A124JUE6_9SPHN</name>
<comment type="caution">
    <text evidence="2">The sequence shown here is derived from an EMBL/GenBank/DDBJ whole genome shotgun (WGS) entry which is preliminary data.</text>
</comment>
<reference evidence="2 3" key="1">
    <citation type="submission" date="2015-10" db="EMBL/GenBank/DDBJ databases">
        <title>Draft genome sequence of Novosphingobium fuchskuhlense DSM 25065 isolated from a surface water sample of the southwest basin of Lake Grosse Fuchskuhle.</title>
        <authorList>
            <person name="Ruckert C."/>
            <person name="Winkler A."/>
            <person name="Glaeser J."/>
            <person name="Grossart H.-P."/>
            <person name="Kalinowski J."/>
            <person name="Glaeser S."/>
        </authorList>
    </citation>
    <scope>NUCLEOTIDE SEQUENCE [LARGE SCALE GENOMIC DNA]</scope>
    <source>
        <strain evidence="2 3">FNE08-7</strain>
    </source>
</reference>
<sequence>MTLIDRINAASASARYWLQYTSVQLALLVGPLASYAVAYPNETQQALALVPEHYRPLVTFAVFTVIPIWARTRQQPGIKPKGAPDGQ</sequence>
<keyword evidence="1" id="KW-0472">Membrane</keyword>
<evidence type="ECO:0000313" key="3">
    <source>
        <dbReference type="Proteomes" id="UP000058012"/>
    </source>
</evidence>
<protein>
    <recommendedName>
        <fullName evidence="4">Holin</fullName>
    </recommendedName>
</protein>
<evidence type="ECO:0000313" key="2">
    <source>
        <dbReference type="EMBL" id="KUR71165.1"/>
    </source>
</evidence>
<evidence type="ECO:0008006" key="4">
    <source>
        <dbReference type="Google" id="ProtNLM"/>
    </source>
</evidence>
<feature type="transmembrane region" description="Helical" evidence="1">
    <location>
        <begin position="53"/>
        <end position="70"/>
    </location>
</feature>
<feature type="transmembrane region" description="Helical" evidence="1">
    <location>
        <begin position="16"/>
        <end position="38"/>
    </location>
</feature>